<gene>
    <name evidence="1" type="ORF">C8D98_1523</name>
</gene>
<proteinExistence type="predicted"/>
<keyword evidence="2" id="KW-1185">Reference proteome</keyword>
<evidence type="ECO:0000313" key="2">
    <source>
        <dbReference type="Proteomes" id="UP000294614"/>
    </source>
</evidence>
<organism evidence="1 2">
    <name type="scientific">Seleniivibrio woodruffii</name>
    <dbReference type="NCBI Taxonomy" id="1078050"/>
    <lineage>
        <taxon>Bacteria</taxon>
        <taxon>Pseudomonadati</taxon>
        <taxon>Deferribacterota</taxon>
        <taxon>Deferribacteres</taxon>
        <taxon>Deferribacterales</taxon>
        <taxon>Geovibrionaceae</taxon>
        <taxon>Seleniivibrio</taxon>
    </lineage>
</organism>
<comment type="caution">
    <text evidence="1">The sequence shown here is derived from an EMBL/GenBank/DDBJ whole genome shotgun (WGS) entry which is preliminary data.</text>
</comment>
<name>A0A4R1K8K0_9BACT</name>
<dbReference type="OrthoDB" id="9908219at2"/>
<sequence>MKKYFLFLTLSAVLLLSGCIDTSMKYRPTSDLMAKYDNYVKDDYLTVYYELKEGPDGKLLMMSVKNTGSIFMRNLSIVFDEAQVMRTAGYNYKSLGSLKNRSVKELSIALPKENFQSLKLEYNFVPVLEDGFLNRDVPVGHVDVEPITGTITLYFDK</sequence>
<dbReference type="Proteomes" id="UP000294614">
    <property type="component" value="Unassembled WGS sequence"/>
</dbReference>
<dbReference type="AlphaFoldDB" id="A0A4R1K8K0"/>
<accession>A0A4R1K8K0</accession>
<protein>
    <recommendedName>
        <fullName evidence="3">Lipoprotein</fullName>
    </recommendedName>
</protein>
<dbReference type="PROSITE" id="PS51257">
    <property type="entry name" value="PROKAR_LIPOPROTEIN"/>
    <property type="match status" value="1"/>
</dbReference>
<reference evidence="1 2" key="1">
    <citation type="submission" date="2019-03" db="EMBL/GenBank/DDBJ databases">
        <title>Genomic Encyclopedia of Type Strains, Phase IV (KMG-IV): sequencing the most valuable type-strain genomes for metagenomic binning, comparative biology and taxonomic classification.</title>
        <authorList>
            <person name="Goeker M."/>
        </authorList>
    </citation>
    <scope>NUCLEOTIDE SEQUENCE [LARGE SCALE GENOMIC DNA]</scope>
    <source>
        <strain evidence="1 2">DSM 24984</strain>
    </source>
</reference>
<evidence type="ECO:0008006" key="3">
    <source>
        <dbReference type="Google" id="ProtNLM"/>
    </source>
</evidence>
<evidence type="ECO:0000313" key="1">
    <source>
        <dbReference type="EMBL" id="TCK60644.1"/>
    </source>
</evidence>
<dbReference type="RefSeq" id="WP_132873504.1">
    <property type="nucleotide sequence ID" value="NZ_JAJUHT010000001.1"/>
</dbReference>
<dbReference type="EMBL" id="SMGG01000004">
    <property type="protein sequence ID" value="TCK60644.1"/>
    <property type="molecule type" value="Genomic_DNA"/>
</dbReference>